<proteinExistence type="predicted"/>
<name>A0A2M7TG17_UNCKA</name>
<gene>
    <name evidence="1" type="ORF">COY32_06305</name>
</gene>
<dbReference type="InterPro" id="IPR027417">
    <property type="entry name" value="P-loop_NTPase"/>
</dbReference>
<reference evidence="2" key="1">
    <citation type="submission" date="2017-09" db="EMBL/GenBank/DDBJ databases">
        <title>Depth-based differentiation of microbial function through sediment-hosted aquifers and enrichment of novel symbionts in the deep terrestrial subsurface.</title>
        <authorList>
            <person name="Probst A.J."/>
            <person name="Ladd B."/>
            <person name="Jarett J.K."/>
            <person name="Geller-Mcgrath D.E."/>
            <person name="Sieber C.M.K."/>
            <person name="Emerson J.B."/>
            <person name="Anantharaman K."/>
            <person name="Thomas B.C."/>
            <person name="Malmstrom R."/>
            <person name="Stieglmeier M."/>
            <person name="Klingl A."/>
            <person name="Woyke T."/>
            <person name="Ryan C.M."/>
            <person name="Banfield J.F."/>
        </authorList>
    </citation>
    <scope>NUCLEOTIDE SEQUENCE [LARGE SCALE GENOMIC DNA]</scope>
</reference>
<evidence type="ECO:0000313" key="2">
    <source>
        <dbReference type="Proteomes" id="UP000228920"/>
    </source>
</evidence>
<evidence type="ECO:0008006" key="3">
    <source>
        <dbReference type="Google" id="ProtNLM"/>
    </source>
</evidence>
<sequence>MKIIAFIGPEGSGKTTIASTVAKHFNVPFIDGDSFYSPDIRQRIENDSPENKDQLQIDLVYKPLLSE</sequence>
<comment type="caution">
    <text evidence="1">The sequence shown here is derived from an EMBL/GenBank/DDBJ whole genome shotgun (WGS) entry which is preliminary data.</text>
</comment>
<dbReference type="Gene3D" id="3.40.50.300">
    <property type="entry name" value="P-loop containing nucleotide triphosphate hydrolases"/>
    <property type="match status" value="1"/>
</dbReference>
<dbReference type="InterPro" id="IPR031322">
    <property type="entry name" value="Shikimate/glucono_kinase"/>
</dbReference>
<dbReference type="Proteomes" id="UP000228920">
    <property type="component" value="Unassembled WGS sequence"/>
</dbReference>
<accession>A0A2M7TG17</accession>
<organism evidence="1 2">
    <name type="scientific">candidate division WWE3 bacterium CG_4_10_14_0_2_um_filter_41_14</name>
    <dbReference type="NCBI Taxonomy" id="1975072"/>
    <lineage>
        <taxon>Bacteria</taxon>
        <taxon>Katanobacteria</taxon>
    </lineage>
</organism>
<protein>
    <recommendedName>
        <fullName evidence="3">(d)CMP kinase</fullName>
    </recommendedName>
</protein>
<dbReference type="SUPFAM" id="SSF52540">
    <property type="entry name" value="P-loop containing nucleoside triphosphate hydrolases"/>
    <property type="match status" value="1"/>
</dbReference>
<evidence type="ECO:0000313" key="1">
    <source>
        <dbReference type="EMBL" id="PIZ44481.1"/>
    </source>
</evidence>
<dbReference type="AlphaFoldDB" id="A0A2M7TG17"/>
<dbReference type="Pfam" id="PF01202">
    <property type="entry name" value="SKI"/>
    <property type="match status" value="1"/>
</dbReference>
<feature type="non-terminal residue" evidence="1">
    <location>
        <position position="67"/>
    </location>
</feature>
<dbReference type="EMBL" id="PFNL01000177">
    <property type="protein sequence ID" value="PIZ44481.1"/>
    <property type="molecule type" value="Genomic_DNA"/>
</dbReference>